<name>A0A2A7U2H2_EDWTA</name>
<dbReference type="STRING" id="636.AAW15_06820"/>
<reference evidence="3" key="1">
    <citation type="submission" date="2017-09" db="EMBL/GenBank/DDBJ databases">
        <title>FDA dAtabase for Regulatory Grade micrObial Sequences (FDA-ARGOS): Supporting development and validation of Infectious Disease Dx tests.</title>
        <authorList>
            <person name="Goldberg B."/>
            <person name="Campos J."/>
            <person name="Tallon L."/>
            <person name="Sadzewicz L."/>
            <person name="Ott S."/>
            <person name="Zhao X."/>
            <person name="Nagaraj S."/>
            <person name="Vavikolanu K."/>
            <person name="Aluvathingal J."/>
            <person name="Nadendla S."/>
            <person name="Geyer C."/>
            <person name="Sichtig H."/>
        </authorList>
    </citation>
    <scope>NUCLEOTIDE SEQUENCE [LARGE SCALE GENOMIC DNA]</scope>
    <source>
        <strain evidence="3">FDAARGOS_370</strain>
    </source>
</reference>
<feature type="transmembrane region" description="Helical" evidence="1">
    <location>
        <begin position="93"/>
        <end position="111"/>
    </location>
</feature>
<feature type="transmembrane region" description="Helical" evidence="1">
    <location>
        <begin position="65"/>
        <end position="81"/>
    </location>
</feature>
<organism evidence="2 3">
    <name type="scientific">Edwardsiella tarda</name>
    <dbReference type="NCBI Taxonomy" id="636"/>
    <lineage>
        <taxon>Bacteria</taxon>
        <taxon>Pseudomonadati</taxon>
        <taxon>Pseudomonadota</taxon>
        <taxon>Gammaproteobacteria</taxon>
        <taxon>Enterobacterales</taxon>
        <taxon>Hafniaceae</taxon>
        <taxon>Edwardsiella</taxon>
    </lineage>
</organism>
<dbReference type="EMBL" id="PDDV01000013">
    <property type="protein sequence ID" value="PEH72481.1"/>
    <property type="molecule type" value="Genomic_DNA"/>
</dbReference>
<keyword evidence="1" id="KW-0472">Membrane</keyword>
<keyword evidence="1" id="KW-0812">Transmembrane</keyword>
<dbReference type="OrthoDB" id="1425700at2"/>
<accession>A0A2A7U2H2</accession>
<dbReference type="Proteomes" id="UP000219788">
    <property type="component" value="Unassembled WGS sequence"/>
</dbReference>
<feature type="transmembrane region" description="Helical" evidence="1">
    <location>
        <begin position="7"/>
        <end position="29"/>
    </location>
</feature>
<feature type="transmembrane region" description="Helical" evidence="1">
    <location>
        <begin position="132"/>
        <end position="153"/>
    </location>
</feature>
<proteinExistence type="predicted"/>
<sequence length="197" mass="22685">MLNQLKLPFFSAMLSAVVILFLWVDIHVLANGISELSLTEISQEMILCFIASMHLFYAQKYRMMRYCNALIGLAFLAMFIRELDALLDLVCDGLWQWLVALCVLLALSLLVKNYRTVSFQINRYAQQSYYGFMVSGVLTILLFSRLLGMGSLWHDILLNGYIRIVKNAVEEGVESFGYMLCLLATIMNYQQLRRTHQ</sequence>
<dbReference type="AlphaFoldDB" id="A0A2A7U2H2"/>
<evidence type="ECO:0000313" key="3">
    <source>
        <dbReference type="Proteomes" id="UP000219788"/>
    </source>
</evidence>
<evidence type="ECO:0000313" key="2">
    <source>
        <dbReference type="EMBL" id="PEH72481.1"/>
    </source>
</evidence>
<comment type="caution">
    <text evidence="2">The sequence shown here is derived from an EMBL/GenBank/DDBJ whole genome shotgun (WGS) entry which is preliminary data.</text>
</comment>
<protein>
    <submittedName>
        <fullName evidence="2">Transporter</fullName>
    </submittedName>
</protein>
<dbReference type="RefSeq" id="WP_098143107.1">
    <property type="nucleotide sequence ID" value="NZ_CP084510.1"/>
</dbReference>
<evidence type="ECO:0000256" key="1">
    <source>
        <dbReference type="SAM" id="Phobius"/>
    </source>
</evidence>
<gene>
    <name evidence="2" type="ORF">CRM76_11330</name>
</gene>
<keyword evidence="1" id="KW-1133">Transmembrane helix</keyword>
<feature type="transmembrane region" description="Helical" evidence="1">
    <location>
        <begin position="41"/>
        <end position="58"/>
    </location>
</feature>